<feature type="domain" description="TonB-dependent receptor-like beta-barrel" evidence="14">
    <location>
        <begin position="382"/>
        <end position="916"/>
    </location>
</feature>
<dbReference type="PROSITE" id="PS01156">
    <property type="entry name" value="TONB_DEPENDENT_REC_2"/>
    <property type="match status" value="1"/>
</dbReference>
<reference evidence="16 17" key="1">
    <citation type="submission" date="2018-09" db="EMBL/GenBank/DDBJ databases">
        <authorList>
            <person name="Zhu H."/>
        </authorList>
    </citation>
    <scope>NUCLEOTIDE SEQUENCE [LARGE SCALE GENOMIC DNA]</scope>
    <source>
        <strain evidence="16 17">K1S02-61</strain>
    </source>
</reference>
<comment type="caution">
    <text evidence="16">The sequence shown here is derived from an EMBL/GenBank/DDBJ whole genome shotgun (WGS) entry which is preliminary data.</text>
</comment>
<keyword evidence="6" id="KW-0732">Signal</keyword>
<sequence>MFLSGLALGMHSASAQEAAPAPSGEMEKIVVTGSRIRVATVTEGSSPITVVGAADIKSDGVKNVENLMNNLPQVFADQGGAISNGSTGTATVNLRNLGADRTLVLVNGRRLPQGSPLSTAADLNQIPAGLIKRVEVLSGGAGAVYGSDAVAGVINFIMNDKFEGVQIDVNVSGYNHQQDNDVVSAAVRKRNFALPGDKSFDAKSKDVSLLVGGNFADGKGNATLYAGYKQDDPLLQSQRDFTSCALGSSAAGFACLGSNTSFPGRFITDNGSRTVADANGNTRAYVVATDAYNYGPINYLQRPSDRYVFNATANYEINDKVQVYSSIGFHNDRTVAQIAPSGLFGLDMSGANAVHFENPLLSADWKRQLGLVAPGGTADALIFRRNVEGGGRQADITNTSYRSQIGFKGDIGPWSYDVFAQNARVSYTEVYKNEFSKTRAFRAMDVVLDGSGQPACRSVVNGTDPNCVPYNIWSLGKVTPEALKYLQTPGLRSGATTQEIQGGNISADLGEYGWKLPTSEQGIGLSVGLERRREELELETDTAFSSNDLFGQGGPSFGVAGQYTVKEIFGEVRVPLMEKRPFVDLLSMNASYRYSDYSTGKTTDSYGVGVEWAPVRQAKLRASYQRAARAANIVELFTPAGVGLYDNDEDPCAGTSPTASLAQCARTGVTAAQYGKIIDNPSGQYNQLTGGNVNLSPEEADSFTLGLVLEPIKNLSITLDAFSIDVKDVIANVPATTTLAKCLETGEAAFCSLIHRDNIGTLWAKDTAFIEANNLNLATRKTTGLDLGASYGYKVGGLGNFGFSILGTYLRSYETQDLPGEDAYDCKGFYGPTCGTPLPEWRHKARVTWTSPWNFETAFTWRHIDSVDLETTSKHPKLTGNAFPVDRTLGARDYLDLSASYSLTKNLSLSGGINNLLDKDPPVSAQVGSGFGNGNTYPQVYDANGRKVFVGLTAKF</sequence>
<dbReference type="AlphaFoldDB" id="A0A418XEA7"/>
<evidence type="ECO:0000256" key="1">
    <source>
        <dbReference type="ARBA" id="ARBA00004571"/>
    </source>
</evidence>
<keyword evidence="17" id="KW-1185">Reference proteome</keyword>
<dbReference type="Gene3D" id="2.40.170.20">
    <property type="entry name" value="TonB-dependent receptor, beta-barrel domain"/>
    <property type="match status" value="1"/>
</dbReference>
<evidence type="ECO:0000256" key="10">
    <source>
        <dbReference type="ARBA" id="ARBA00023237"/>
    </source>
</evidence>
<dbReference type="InterPro" id="IPR012910">
    <property type="entry name" value="Plug_dom"/>
</dbReference>
<evidence type="ECO:0000256" key="13">
    <source>
        <dbReference type="RuleBase" id="RU003357"/>
    </source>
</evidence>
<dbReference type="InterPro" id="IPR039426">
    <property type="entry name" value="TonB-dep_rcpt-like"/>
</dbReference>
<keyword evidence="3 11" id="KW-0813">Transport</keyword>
<evidence type="ECO:0000256" key="7">
    <source>
        <dbReference type="ARBA" id="ARBA00023077"/>
    </source>
</evidence>
<evidence type="ECO:0000256" key="3">
    <source>
        <dbReference type="ARBA" id="ARBA00022448"/>
    </source>
</evidence>
<name>A0A418XEA7_9BURK</name>
<evidence type="ECO:0000256" key="6">
    <source>
        <dbReference type="ARBA" id="ARBA00022729"/>
    </source>
</evidence>
<dbReference type="OrthoDB" id="8530571at2"/>
<comment type="similarity">
    <text evidence="2 11 13">Belongs to the TonB-dependent receptor family.</text>
</comment>
<gene>
    <name evidence="16" type="ORF">D3872_21965</name>
</gene>
<evidence type="ECO:0000313" key="17">
    <source>
        <dbReference type="Proteomes" id="UP000284006"/>
    </source>
</evidence>
<organism evidence="16 17">
    <name type="scientific">Massilia cavernae</name>
    <dbReference type="NCBI Taxonomy" id="2320864"/>
    <lineage>
        <taxon>Bacteria</taxon>
        <taxon>Pseudomonadati</taxon>
        <taxon>Pseudomonadota</taxon>
        <taxon>Betaproteobacteria</taxon>
        <taxon>Burkholderiales</taxon>
        <taxon>Oxalobacteraceae</taxon>
        <taxon>Telluria group</taxon>
        <taxon>Massilia</taxon>
    </lineage>
</organism>
<evidence type="ECO:0000259" key="15">
    <source>
        <dbReference type="Pfam" id="PF07715"/>
    </source>
</evidence>
<keyword evidence="4 11" id="KW-1134">Transmembrane beta strand</keyword>
<feature type="short sequence motif" description="TonB C-terminal box" evidence="12">
    <location>
        <begin position="939"/>
        <end position="956"/>
    </location>
</feature>
<dbReference type="Gene3D" id="2.170.130.10">
    <property type="entry name" value="TonB-dependent receptor, plug domain"/>
    <property type="match status" value="1"/>
</dbReference>
<dbReference type="PANTHER" id="PTHR47234:SF2">
    <property type="entry name" value="TONB-DEPENDENT RECEPTOR"/>
    <property type="match status" value="1"/>
</dbReference>
<evidence type="ECO:0000313" key="16">
    <source>
        <dbReference type="EMBL" id="RJG10668.1"/>
    </source>
</evidence>
<keyword evidence="10 11" id="KW-0998">Cell outer membrane</keyword>
<keyword evidence="5 11" id="KW-0812">Transmembrane</keyword>
<evidence type="ECO:0000256" key="8">
    <source>
        <dbReference type="ARBA" id="ARBA00023136"/>
    </source>
</evidence>
<evidence type="ECO:0000256" key="2">
    <source>
        <dbReference type="ARBA" id="ARBA00009810"/>
    </source>
</evidence>
<feature type="domain" description="TonB-dependent receptor plug" evidence="15">
    <location>
        <begin position="43"/>
        <end position="153"/>
    </location>
</feature>
<dbReference type="PANTHER" id="PTHR47234">
    <property type="match status" value="1"/>
</dbReference>
<dbReference type="Pfam" id="PF00593">
    <property type="entry name" value="TonB_dep_Rec_b-barrel"/>
    <property type="match status" value="1"/>
</dbReference>
<evidence type="ECO:0000256" key="11">
    <source>
        <dbReference type="PROSITE-ProRule" id="PRU01360"/>
    </source>
</evidence>
<evidence type="ECO:0000256" key="12">
    <source>
        <dbReference type="PROSITE-ProRule" id="PRU10144"/>
    </source>
</evidence>
<evidence type="ECO:0000256" key="9">
    <source>
        <dbReference type="ARBA" id="ARBA00023170"/>
    </source>
</evidence>
<dbReference type="SUPFAM" id="SSF56935">
    <property type="entry name" value="Porins"/>
    <property type="match status" value="1"/>
</dbReference>
<keyword evidence="7 13" id="KW-0798">TonB box</keyword>
<keyword evidence="9 16" id="KW-0675">Receptor</keyword>
<dbReference type="GO" id="GO:0009279">
    <property type="term" value="C:cell outer membrane"/>
    <property type="evidence" value="ECO:0007669"/>
    <property type="project" value="UniProtKB-SubCell"/>
</dbReference>
<dbReference type="InterPro" id="IPR037066">
    <property type="entry name" value="Plug_dom_sf"/>
</dbReference>
<keyword evidence="8 11" id="KW-0472">Membrane</keyword>
<comment type="subcellular location">
    <subcellularLocation>
        <location evidence="1 11">Cell outer membrane</location>
        <topology evidence="1 11">Multi-pass membrane protein</topology>
    </subcellularLocation>
</comment>
<dbReference type="InterPro" id="IPR010917">
    <property type="entry name" value="TonB_rcpt_CS"/>
</dbReference>
<evidence type="ECO:0000256" key="5">
    <source>
        <dbReference type="ARBA" id="ARBA00022692"/>
    </source>
</evidence>
<dbReference type="Proteomes" id="UP000284006">
    <property type="component" value="Unassembled WGS sequence"/>
</dbReference>
<evidence type="ECO:0000256" key="4">
    <source>
        <dbReference type="ARBA" id="ARBA00022452"/>
    </source>
</evidence>
<accession>A0A418XEA7</accession>
<proteinExistence type="inferred from homology"/>
<dbReference type="InterPro" id="IPR036942">
    <property type="entry name" value="Beta-barrel_TonB_sf"/>
</dbReference>
<dbReference type="Pfam" id="PF07715">
    <property type="entry name" value="Plug"/>
    <property type="match status" value="1"/>
</dbReference>
<evidence type="ECO:0000259" key="14">
    <source>
        <dbReference type="Pfam" id="PF00593"/>
    </source>
</evidence>
<dbReference type="PROSITE" id="PS52016">
    <property type="entry name" value="TONB_DEPENDENT_REC_3"/>
    <property type="match status" value="1"/>
</dbReference>
<protein>
    <submittedName>
        <fullName evidence="16">TonB-dependent receptor</fullName>
    </submittedName>
</protein>
<dbReference type="InterPro" id="IPR000531">
    <property type="entry name" value="Beta-barrel_TonB"/>
</dbReference>
<dbReference type="EMBL" id="QYUP01000161">
    <property type="protein sequence ID" value="RJG10668.1"/>
    <property type="molecule type" value="Genomic_DNA"/>
</dbReference>